<dbReference type="AlphaFoldDB" id="A0A139AB23"/>
<evidence type="ECO:0000256" key="4">
    <source>
        <dbReference type="ARBA" id="ARBA00022771"/>
    </source>
</evidence>
<dbReference type="SMART" id="SM00184">
    <property type="entry name" value="RING"/>
    <property type="match status" value="1"/>
</dbReference>
<dbReference type="SMART" id="SM00744">
    <property type="entry name" value="RINGv"/>
    <property type="match status" value="1"/>
</dbReference>
<dbReference type="EMBL" id="KQ965772">
    <property type="protein sequence ID" value="KXS14006.1"/>
    <property type="molecule type" value="Genomic_DNA"/>
</dbReference>
<dbReference type="Proteomes" id="UP000070544">
    <property type="component" value="Unassembled WGS sequence"/>
</dbReference>
<keyword evidence="3" id="KW-0479">Metal-binding</keyword>
<keyword evidence="2" id="KW-0812">Transmembrane</keyword>
<dbReference type="PANTHER" id="PTHR47168">
    <property type="entry name" value="RING ZINC FINGER DOMAIN SUPERFAMILY PROTEIN-RELATED"/>
    <property type="match status" value="1"/>
</dbReference>
<evidence type="ECO:0000256" key="1">
    <source>
        <dbReference type="ARBA" id="ARBA00004167"/>
    </source>
</evidence>
<evidence type="ECO:0000256" key="5">
    <source>
        <dbReference type="ARBA" id="ARBA00022833"/>
    </source>
</evidence>
<dbReference type="InterPro" id="IPR013083">
    <property type="entry name" value="Znf_RING/FYVE/PHD"/>
</dbReference>
<dbReference type="PANTHER" id="PTHR47168:SF1">
    <property type="entry name" value="OS02G0798600 PROTEIN"/>
    <property type="match status" value="1"/>
</dbReference>
<evidence type="ECO:0000256" key="9">
    <source>
        <dbReference type="SAM" id="MobiDB-lite"/>
    </source>
</evidence>
<evidence type="ECO:0000259" key="10">
    <source>
        <dbReference type="PROSITE" id="PS50089"/>
    </source>
</evidence>
<feature type="domain" description="RING-type" evidence="10">
    <location>
        <begin position="94"/>
        <end position="136"/>
    </location>
</feature>
<feature type="compositionally biased region" description="Low complexity" evidence="9">
    <location>
        <begin position="62"/>
        <end position="78"/>
    </location>
</feature>
<reference evidence="11 12" key="1">
    <citation type="journal article" date="2015" name="Genome Biol. Evol.">
        <title>Phylogenomic analyses indicate that early fungi evolved digesting cell walls of algal ancestors of land plants.</title>
        <authorList>
            <person name="Chang Y."/>
            <person name="Wang S."/>
            <person name="Sekimoto S."/>
            <person name="Aerts A.L."/>
            <person name="Choi C."/>
            <person name="Clum A."/>
            <person name="LaButti K.M."/>
            <person name="Lindquist E.A."/>
            <person name="Yee Ngan C."/>
            <person name="Ohm R.A."/>
            <person name="Salamov A.A."/>
            <person name="Grigoriev I.V."/>
            <person name="Spatafora J.W."/>
            <person name="Berbee M.L."/>
        </authorList>
    </citation>
    <scope>NUCLEOTIDE SEQUENCE [LARGE SCALE GENOMIC DNA]</scope>
    <source>
        <strain evidence="11 12">JEL478</strain>
    </source>
</reference>
<evidence type="ECO:0000256" key="7">
    <source>
        <dbReference type="ARBA" id="ARBA00023136"/>
    </source>
</evidence>
<dbReference type="CDD" id="cd16473">
    <property type="entry name" value="RING-H2_RNF103"/>
    <property type="match status" value="1"/>
</dbReference>
<dbReference type="InterPro" id="IPR051653">
    <property type="entry name" value="E3_ligase_sorting_rcpt"/>
</dbReference>
<accession>A0A139AB23</accession>
<keyword evidence="4 8" id="KW-0863">Zinc-finger</keyword>
<dbReference type="GO" id="GO:0016020">
    <property type="term" value="C:membrane"/>
    <property type="evidence" value="ECO:0007669"/>
    <property type="project" value="UniProtKB-SubCell"/>
</dbReference>
<evidence type="ECO:0000313" key="11">
    <source>
        <dbReference type="EMBL" id="KXS14006.1"/>
    </source>
</evidence>
<evidence type="ECO:0000256" key="6">
    <source>
        <dbReference type="ARBA" id="ARBA00022989"/>
    </source>
</evidence>
<keyword evidence="12" id="KW-1185">Reference proteome</keyword>
<dbReference type="InterPro" id="IPR011016">
    <property type="entry name" value="Znf_RING-CH"/>
</dbReference>
<dbReference type="SUPFAM" id="SSF57850">
    <property type="entry name" value="RING/U-box"/>
    <property type="match status" value="1"/>
</dbReference>
<evidence type="ECO:0000313" key="12">
    <source>
        <dbReference type="Proteomes" id="UP000070544"/>
    </source>
</evidence>
<evidence type="ECO:0000256" key="8">
    <source>
        <dbReference type="PROSITE-ProRule" id="PRU00175"/>
    </source>
</evidence>
<keyword evidence="6" id="KW-1133">Transmembrane helix</keyword>
<dbReference type="Gene3D" id="3.30.40.10">
    <property type="entry name" value="Zinc/RING finger domain, C3HC4 (zinc finger)"/>
    <property type="match status" value="1"/>
</dbReference>
<feature type="region of interest" description="Disordered" evidence="9">
    <location>
        <begin position="50"/>
        <end position="91"/>
    </location>
</feature>
<keyword evidence="7" id="KW-0472">Membrane</keyword>
<evidence type="ECO:0000256" key="2">
    <source>
        <dbReference type="ARBA" id="ARBA00022692"/>
    </source>
</evidence>
<dbReference type="InterPro" id="IPR001841">
    <property type="entry name" value="Znf_RING"/>
</dbReference>
<evidence type="ECO:0000256" key="3">
    <source>
        <dbReference type="ARBA" id="ARBA00022723"/>
    </source>
</evidence>
<dbReference type="GO" id="GO:0008270">
    <property type="term" value="F:zinc ion binding"/>
    <property type="evidence" value="ECO:0007669"/>
    <property type="project" value="UniProtKB-KW"/>
</dbReference>
<comment type="subcellular location">
    <subcellularLocation>
        <location evidence="1">Membrane</location>
        <topology evidence="1">Single-pass membrane protein</topology>
    </subcellularLocation>
</comment>
<organism evidence="11 12">
    <name type="scientific">Gonapodya prolifera (strain JEL478)</name>
    <name type="common">Monoblepharis prolifera</name>
    <dbReference type="NCBI Taxonomy" id="1344416"/>
    <lineage>
        <taxon>Eukaryota</taxon>
        <taxon>Fungi</taxon>
        <taxon>Fungi incertae sedis</taxon>
        <taxon>Chytridiomycota</taxon>
        <taxon>Chytridiomycota incertae sedis</taxon>
        <taxon>Monoblepharidomycetes</taxon>
        <taxon>Monoblepharidales</taxon>
        <taxon>Gonapodyaceae</taxon>
        <taxon>Gonapodya</taxon>
    </lineage>
</organism>
<dbReference type="OrthoDB" id="8062037at2759"/>
<dbReference type="PROSITE" id="PS50089">
    <property type="entry name" value="ZF_RING_2"/>
    <property type="match status" value="1"/>
</dbReference>
<keyword evidence="5" id="KW-0862">Zinc</keyword>
<protein>
    <recommendedName>
        <fullName evidence="10">RING-type domain-containing protein</fullName>
    </recommendedName>
</protein>
<feature type="non-terminal residue" evidence="11">
    <location>
        <position position="136"/>
    </location>
</feature>
<proteinExistence type="predicted"/>
<dbReference type="Pfam" id="PF13639">
    <property type="entry name" value="zf-RING_2"/>
    <property type="match status" value="1"/>
</dbReference>
<gene>
    <name evidence="11" type="ORF">M427DRAFT_99988</name>
</gene>
<sequence>MIARQLARLSTLRTTHPSLYASLVHNTILDHDSRTVDPRVLKAPECDAWTWGEGPPKGKSTGPSVASSGAGAGVAPHGAGAGAGEETETDTASCPICLDAYTSTTLVRTLPCAHAYHQMCIDEWLTTKRGVCPVCR</sequence>
<name>A0A139AB23_GONPJ</name>